<reference evidence="2 3" key="1">
    <citation type="submission" date="2015-07" db="EMBL/GenBank/DDBJ databases">
        <title>The genome of Habropoda laboriosa.</title>
        <authorList>
            <person name="Pan H."/>
            <person name="Kapheim K."/>
        </authorList>
    </citation>
    <scope>NUCLEOTIDE SEQUENCE [LARGE SCALE GENOMIC DNA]</scope>
    <source>
        <strain evidence="2">0110345459</strain>
    </source>
</reference>
<evidence type="ECO:0000313" key="3">
    <source>
        <dbReference type="Proteomes" id="UP000053825"/>
    </source>
</evidence>
<proteinExistence type="predicted"/>
<dbReference type="Proteomes" id="UP000053825">
    <property type="component" value="Unassembled WGS sequence"/>
</dbReference>
<accession>A0A0L7RK69</accession>
<protein>
    <submittedName>
        <fullName evidence="2">Uncharacterized protein</fullName>
    </submittedName>
</protein>
<evidence type="ECO:0000313" key="2">
    <source>
        <dbReference type="EMBL" id="KOC71229.1"/>
    </source>
</evidence>
<evidence type="ECO:0000256" key="1">
    <source>
        <dbReference type="SAM" id="MobiDB-lite"/>
    </source>
</evidence>
<sequence>MRTVMPKDLAISTVRPAYAGRGVLHDIKREAFRRSEDLADSTTEQRYKKHSSQELLTKIFTAVRFVRSTDLNTRSVRRTNFTISTVRPIHNSINPTRAIDPETRPTRPINLPRPPLLSS</sequence>
<gene>
    <name evidence="2" type="ORF">WH47_00909</name>
</gene>
<dbReference type="EMBL" id="KQ414575">
    <property type="protein sequence ID" value="KOC71229.1"/>
    <property type="molecule type" value="Genomic_DNA"/>
</dbReference>
<organism evidence="2 3">
    <name type="scientific">Habropoda laboriosa</name>
    <dbReference type="NCBI Taxonomy" id="597456"/>
    <lineage>
        <taxon>Eukaryota</taxon>
        <taxon>Metazoa</taxon>
        <taxon>Ecdysozoa</taxon>
        <taxon>Arthropoda</taxon>
        <taxon>Hexapoda</taxon>
        <taxon>Insecta</taxon>
        <taxon>Pterygota</taxon>
        <taxon>Neoptera</taxon>
        <taxon>Endopterygota</taxon>
        <taxon>Hymenoptera</taxon>
        <taxon>Apocrita</taxon>
        <taxon>Aculeata</taxon>
        <taxon>Apoidea</taxon>
        <taxon>Anthophila</taxon>
        <taxon>Apidae</taxon>
        <taxon>Habropoda</taxon>
    </lineage>
</organism>
<keyword evidence="3" id="KW-1185">Reference proteome</keyword>
<feature type="region of interest" description="Disordered" evidence="1">
    <location>
        <begin position="92"/>
        <end position="119"/>
    </location>
</feature>
<dbReference type="AlphaFoldDB" id="A0A0L7RK69"/>
<name>A0A0L7RK69_9HYME</name>